<feature type="compositionally biased region" description="Polar residues" evidence="1">
    <location>
        <begin position="1"/>
        <end position="10"/>
    </location>
</feature>
<dbReference type="OrthoDB" id="843225at2759"/>
<organism evidence="3 4">
    <name type="scientific">Thamnocephalis sphaerospora</name>
    <dbReference type="NCBI Taxonomy" id="78915"/>
    <lineage>
        <taxon>Eukaryota</taxon>
        <taxon>Fungi</taxon>
        <taxon>Fungi incertae sedis</taxon>
        <taxon>Zoopagomycota</taxon>
        <taxon>Zoopagomycotina</taxon>
        <taxon>Zoopagomycetes</taxon>
        <taxon>Zoopagales</taxon>
        <taxon>Sigmoideomycetaceae</taxon>
        <taxon>Thamnocephalis</taxon>
    </lineage>
</organism>
<protein>
    <recommendedName>
        <fullName evidence="2">UspA domain-containing protein</fullName>
    </recommendedName>
</protein>
<dbReference type="CDD" id="cd23659">
    <property type="entry name" value="USP_At3g01520-like"/>
    <property type="match status" value="1"/>
</dbReference>
<sequence>MSATEKTNAPSAEEEQEHLVSHQLPAESHERLTRVVCIAVDPSDHGRYGFDWALKNFIKPESDLVVLLNVRNPLAVPAPYGVVRAGAGYMDFSDYAIALEKSHRDASHGFLREYAAKLMERGIAVKAIALRGDAREELVRKSSEVHADVLILGSRGLGVLKRTLLGSVSDYCAHNCTMPLVIVKMPPDTEKA</sequence>
<dbReference type="SUPFAM" id="SSF52402">
    <property type="entry name" value="Adenine nucleotide alpha hydrolases-like"/>
    <property type="match status" value="1"/>
</dbReference>
<name>A0A4P9Y0B9_9FUNG</name>
<feature type="region of interest" description="Disordered" evidence="1">
    <location>
        <begin position="1"/>
        <end position="24"/>
    </location>
</feature>
<feature type="domain" description="UspA" evidence="2">
    <location>
        <begin position="34"/>
        <end position="184"/>
    </location>
</feature>
<evidence type="ECO:0000313" key="4">
    <source>
        <dbReference type="Proteomes" id="UP000271241"/>
    </source>
</evidence>
<dbReference type="InterPro" id="IPR014729">
    <property type="entry name" value="Rossmann-like_a/b/a_fold"/>
</dbReference>
<dbReference type="InterPro" id="IPR006015">
    <property type="entry name" value="Universal_stress_UspA"/>
</dbReference>
<dbReference type="STRING" id="78915.A0A4P9Y0B9"/>
<evidence type="ECO:0000259" key="2">
    <source>
        <dbReference type="Pfam" id="PF00582"/>
    </source>
</evidence>
<reference evidence="4" key="1">
    <citation type="journal article" date="2018" name="Nat. Microbiol.">
        <title>Leveraging single-cell genomics to expand the fungal tree of life.</title>
        <authorList>
            <person name="Ahrendt S.R."/>
            <person name="Quandt C.A."/>
            <person name="Ciobanu D."/>
            <person name="Clum A."/>
            <person name="Salamov A."/>
            <person name="Andreopoulos B."/>
            <person name="Cheng J.F."/>
            <person name="Woyke T."/>
            <person name="Pelin A."/>
            <person name="Henrissat B."/>
            <person name="Reynolds N.K."/>
            <person name="Benny G.L."/>
            <person name="Smith M.E."/>
            <person name="James T.Y."/>
            <person name="Grigoriev I.V."/>
        </authorList>
    </citation>
    <scope>NUCLEOTIDE SEQUENCE [LARGE SCALE GENOMIC DNA]</scope>
    <source>
        <strain evidence="4">RSA 1356</strain>
    </source>
</reference>
<dbReference type="PANTHER" id="PTHR31964">
    <property type="entry name" value="ADENINE NUCLEOTIDE ALPHA HYDROLASES-LIKE SUPERFAMILY PROTEIN"/>
    <property type="match status" value="1"/>
</dbReference>
<dbReference type="EMBL" id="KZ992424">
    <property type="protein sequence ID" value="RKP11210.1"/>
    <property type="molecule type" value="Genomic_DNA"/>
</dbReference>
<dbReference type="Gene3D" id="3.40.50.620">
    <property type="entry name" value="HUPs"/>
    <property type="match status" value="1"/>
</dbReference>
<dbReference type="AlphaFoldDB" id="A0A4P9Y0B9"/>
<dbReference type="PRINTS" id="PR01438">
    <property type="entry name" value="UNVRSLSTRESS"/>
</dbReference>
<gene>
    <name evidence="3" type="ORF">THASP1DRAFT_27048</name>
</gene>
<evidence type="ECO:0000313" key="3">
    <source>
        <dbReference type="EMBL" id="RKP11210.1"/>
    </source>
</evidence>
<proteinExistence type="predicted"/>
<evidence type="ECO:0000256" key="1">
    <source>
        <dbReference type="SAM" id="MobiDB-lite"/>
    </source>
</evidence>
<dbReference type="Proteomes" id="UP000271241">
    <property type="component" value="Unassembled WGS sequence"/>
</dbReference>
<keyword evidence="4" id="KW-1185">Reference proteome</keyword>
<dbReference type="PANTHER" id="PTHR31964:SF113">
    <property type="entry name" value="USPA DOMAIN-CONTAINING PROTEIN"/>
    <property type="match status" value="1"/>
</dbReference>
<dbReference type="Pfam" id="PF00582">
    <property type="entry name" value="Usp"/>
    <property type="match status" value="1"/>
</dbReference>
<dbReference type="InterPro" id="IPR006016">
    <property type="entry name" value="UspA"/>
</dbReference>
<accession>A0A4P9Y0B9</accession>